<feature type="non-terminal residue" evidence="1">
    <location>
        <position position="1"/>
    </location>
</feature>
<name>A0ACA9QZB9_9GLOM</name>
<keyword evidence="2" id="KW-1185">Reference proteome</keyword>
<dbReference type="Proteomes" id="UP000789702">
    <property type="component" value="Unassembled WGS sequence"/>
</dbReference>
<organism evidence="1 2">
    <name type="scientific">Dentiscutata heterogama</name>
    <dbReference type="NCBI Taxonomy" id="1316150"/>
    <lineage>
        <taxon>Eukaryota</taxon>
        <taxon>Fungi</taxon>
        <taxon>Fungi incertae sedis</taxon>
        <taxon>Mucoromycota</taxon>
        <taxon>Glomeromycotina</taxon>
        <taxon>Glomeromycetes</taxon>
        <taxon>Diversisporales</taxon>
        <taxon>Gigasporaceae</taxon>
        <taxon>Dentiscutata</taxon>
    </lineage>
</organism>
<proteinExistence type="predicted"/>
<reference evidence="1" key="1">
    <citation type="submission" date="2021-06" db="EMBL/GenBank/DDBJ databases">
        <authorList>
            <person name="Kallberg Y."/>
            <person name="Tangrot J."/>
            <person name="Rosling A."/>
        </authorList>
    </citation>
    <scope>NUCLEOTIDE SEQUENCE</scope>
    <source>
        <strain evidence="1">IL203A</strain>
    </source>
</reference>
<comment type="caution">
    <text evidence="1">The sequence shown here is derived from an EMBL/GenBank/DDBJ whole genome shotgun (WGS) entry which is preliminary data.</text>
</comment>
<gene>
    <name evidence="1" type="ORF">DHETER_LOCUS15774</name>
</gene>
<sequence>FLNEAVPSYQLPSGDILQKCILTKIWTNMSGNSIYRFMILKENQEYIVDIVDLSANRHIASFIISQTKEILARNEF</sequence>
<dbReference type="EMBL" id="CAJVPU010056282">
    <property type="protein sequence ID" value="CAG8770080.1"/>
    <property type="molecule type" value="Genomic_DNA"/>
</dbReference>
<evidence type="ECO:0000313" key="2">
    <source>
        <dbReference type="Proteomes" id="UP000789702"/>
    </source>
</evidence>
<evidence type="ECO:0000313" key="1">
    <source>
        <dbReference type="EMBL" id="CAG8770080.1"/>
    </source>
</evidence>
<protein>
    <submittedName>
        <fullName evidence="1">12601_t:CDS:1</fullName>
    </submittedName>
</protein>
<accession>A0ACA9QZB9</accession>